<dbReference type="InParanoid" id="A0A1E7F6W1"/>
<accession>A0A1E7F6W1</accession>
<protein>
    <submittedName>
        <fullName evidence="2">Uncharacterized protein</fullName>
    </submittedName>
</protein>
<dbReference type="AlphaFoldDB" id="A0A1E7F6W1"/>
<evidence type="ECO:0000313" key="3">
    <source>
        <dbReference type="Proteomes" id="UP000095751"/>
    </source>
</evidence>
<proteinExistence type="predicted"/>
<sequence length="678" mass="76638">MTSIAMTDDISPNKKINDNNKYSSSNGGVNGKLTISAASLQQNQSNKINHYHNRQAKDTKESQFFGSRNTLQFSRLISSNVLSSDGMISSSSSPSSPYWSNFDEALTNLRMILLNDRQQQSDTSSFRLLREELLQSTVTTSPRACRSYLKKARLCVQNEPERIQCLPIDLLGWLITVACGPIASTMNTRDEIQNDIANKRKLPGNLLLWNEAQTGAYQTLCQLWSKGNGYPEKDCNLFSVSDLSIFLKRWFGLTLPSVTTDERKCMNNDKAKEKGVKDTKNSSSSLGVAAFPLDVISIKNNKEDPIKVHIRNNRTALIRFLRLWALALQQQKNSNGETDVHIIRHDYEMGHGKKFREDISDAILAVLWAGLDHALASSETASCDVKRYIQTIVECLLDMVRRDDNFNASCYDQWLIHLSERICDVWSKQLGRGQKGTDAYEERSAWIPLSQTVDLLVCDDDASSLVGFQLKLSHCIINRAFHDDNHSLNNNDDWVSRLVDEEMKTSKVPTENCSSRSWQVIALASIGLAKLATLFPEDDGAKCYALLDICTVCFHIAVVDLQLKIQQQRRLKETRDNDADDITMDNRSSREYEHLESYALHATFERLENISQCLSEKTRQLIMQNICFPWASHMAESLRNYARLRKGPFAPPAGKNAIGSKKHQTTLESFLSNKKPVT</sequence>
<gene>
    <name evidence="2" type="ORF">FRACYDRAFT_241934</name>
</gene>
<dbReference type="OrthoDB" id="52773at2759"/>
<organism evidence="2 3">
    <name type="scientific">Fragilariopsis cylindrus CCMP1102</name>
    <dbReference type="NCBI Taxonomy" id="635003"/>
    <lineage>
        <taxon>Eukaryota</taxon>
        <taxon>Sar</taxon>
        <taxon>Stramenopiles</taxon>
        <taxon>Ochrophyta</taxon>
        <taxon>Bacillariophyta</taxon>
        <taxon>Bacillariophyceae</taxon>
        <taxon>Bacillariophycidae</taxon>
        <taxon>Bacillariales</taxon>
        <taxon>Bacillariaceae</taxon>
        <taxon>Fragilariopsis</taxon>
    </lineage>
</organism>
<name>A0A1E7F6W1_9STRA</name>
<dbReference type="EMBL" id="KV784361">
    <property type="protein sequence ID" value="OEU13593.1"/>
    <property type="molecule type" value="Genomic_DNA"/>
</dbReference>
<evidence type="ECO:0000313" key="2">
    <source>
        <dbReference type="EMBL" id="OEU13593.1"/>
    </source>
</evidence>
<feature type="region of interest" description="Disordered" evidence="1">
    <location>
        <begin position="1"/>
        <end position="27"/>
    </location>
</feature>
<reference evidence="2 3" key="1">
    <citation type="submission" date="2016-09" db="EMBL/GenBank/DDBJ databases">
        <title>Extensive genetic diversity and differential bi-allelic expression allows diatom success in the polar Southern Ocean.</title>
        <authorList>
            <consortium name="DOE Joint Genome Institute"/>
            <person name="Mock T."/>
            <person name="Otillar R.P."/>
            <person name="Strauss J."/>
            <person name="Dupont C."/>
            <person name="Frickenhaus S."/>
            <person name="Maumus F."/>
            <person name="Mcmullan M."/>
            <person name="Sanges R."/>
            <person name="Schmutz J."/>
            <person name="Toseland A."/>
            <person name="Valas R."/>
            <person name="Veluchamy A."/>
            <person name="Ward B.J."/>
            <person name="Allen A."/>
            <person name="Barry K."/>
            <person name="Falciatore A."/>
            <person name="Ferrante M."/>
            <person name="Fortunato A.E."/>
            <person name="Gloeckner G."/>
            <person name="Gruber A."/>
            <person name="Hipkin R."/>
            <person name="Janech M."/>
            <person name="Kroth P."/>
            <person name="Leese F."/>
            <person name="Lindquist E."/>
            <person name="Lyon B.R."/>
            <person name="Martin J."/>
            <person name="Mayer C."/>
            <person name="Parker M."/>
            <person name="Quesneville H."/>
            <person name="Raymond J."/>
            <person name="Uhlig C."/>
            <person name="Valentin K.U."/>
            <person name="Worden A.Z."/>
            <person name="Armbrust E.V."/>
            <person name="Bowler C."/>
            <person name="Green B."/>
            <person name="Moulton V."/>
            <person name="Van Oosterhout C."/>
            <person name="Grigoriev I."/>
        </authorList>
    </citation>
    <scope>NUCLEOTIDE SEQUENCE [LARGE SCALE GENOMIC DNA]</scope>
    <source>
        <strain evidence="2 3">CCMP1102</strain>
    </source>
</reference>
<evidence type="ECO:0000256" key="1">
    <source>
        <dbReference type="SAM" id="MobiDB-lite"/>
    </source>
</evidence>
<keyword evidence="3" id="KW-1185">Reference proteome</keyword>
<dbReference type="Proteomes" id="UP000095751">
    <property type="component" value="Unassembled WGS sequence"/>
</dbReference>
<dbReference type="KEGG" id="fcy:FRACYDRAFT_241934"/>